<keyword evidence="5 7" id="KW-1133">Transmembrane helix</keyword>
<feature type="transmembrane region" description="Helical" evidence="7">
    <location>
        <begin position="73"/>
        <end position="92"/>
    </location>
</feature>
<organism evidence="9 10">
    <name type="scientific">Pengzhenrongella frigida</name>
    <dbReference type="NCBI Taxonomy" id="1259133"/>
    <lineage>
        <taxon>Bacteria</taxon>
        <taxon>Bacillati</taxon>
        <taxon>Actinomycetota</taxon>
        <taxon>Actinomycetes</taxon>
        <taxon>Micrococcales</taxon>
        <taxon>Pengzhenrongella</taxon>
    </lineage>
</organism>
<evidence type="ECO:0000256" key="5">
    <source>
        <dbReference type="ARBA" id="ARBA00022989"/>
    </source>
</evidence>
<dbReference type="OrthoDB" id="8953821at2"/>
<dbReference type="InterPro" id="IPR036259">
    <property type="entry name" value="MFS_trans_sf"/>
</dbReference>
<feature type="transmembrane region" description="Helical" evidence="7">
    <location>
        <begin position="299"/>
        <end position="317"/>
    </location>
</feature>
<dbReference type="PROSITE" id="PS00217">
    <property type="entry name" value="SUGAR_TRANSPORT_2"/>
    <property type="match status" value="1"/>
</dbReference>
<gene>
    <name evidence="9" type="ORF">EUA98_17295</name>
</gene>
<evidence type="ECO:0000256" key="6">
    <source>
        <dbReference type="ARBA" id="ARBA00023136"/>
    </source>
</evidence>
<dbReference type="Gene3D" id="1.20.1250.20">
    <property type="entry name" value="MFS general substrate transporter like domains"/>
    <property type="match status" value="2"/>
</dbReference>
<proteinExistence type="predicted"/>
<evidence type="ECO:0000256" key="2">
    <source>
        <dbReference type="ARBA" id="ARBA00022448"/>
    </source>
</evidence>
<dbReference type="SUPFAM" id="SSF103473">
    <property type="entry name" value="MFS general substrate transporter"/>
    <property type="match status" value="1"/>
</dbReference>
<feature type="transmembrane region" description="Helical" evidence="7">
    <location>
        <begin position="326"/>
        <end position="344"/>
    </location>
</feature>
<comment type="caution">
    <text evidence="9">The sequence shown here is derived from an EMBL/GenBank/DDBJ whole genome shotgun (WGS) entry which is preliminary data.</text>
</comment>
<dbReference type="Pfam" id="PF07690">
    <property type="entry name" value="MFS_1"/>
    <property type="match status" value="1"/>
</dbReference>
<name>A0A4Q5MW16_9MICO</name>
<feature type="transmembrane region" description="Helical" evidence="7">
    <location>
        <begin position="171"/>
        <end position="192"/>
    </location>
</feature>
<keyword evidence="6 7" id="KW-0472">Membrane</keyword>
<feature type="transmembrane region" description="Helical" evidence="7">
    <location>
        <begin position="204"/>
        <end position="223"/>
    </location>
</feature>
<dbReference type="AlphaFoldDB" id="A0A4Q5MW16"/>
<dbReference type="GO" id="GO:0022857">
    <property type="term" value="F:transmembrane transporter activity"/>
    <property type="evidence" value="ECO:0007669"/>
    <property type="project" value="InterPro"/>
</dbReference>
<protein>
    <submittedName>
        <fullName evidence="9">MFS transporter</fullName>
    </submittedName>
</protein>
<feature type="transmembrane region" description="Helical" evidence="7">
    <location>
        <begin position="129"/>
        <end position="150"/>
    </location>
</feature>
<accession>A0A4Q5MW16</accession>
<dbReference type="PANTHER" id="PTHR43045">
    <property type="entry name" value="SHIKIMATE TRANSPORTER"/>
    <property type="match status" value="1"/>
</dbReference>
<evidence type="ECO:0000256" key="3">
    <source>
        <dbReference type="ARBA" id="ARBA00022475"/>
    </source>
</evidence>
<feature type="transmembrane region" description="Helical" evidence="7">
    <location>
        <begin position="397"/>
        <end position="416"/>
    </location>
</feature>
<dbReference type="CDD" id="cd17369">
    <property type="entry name" value="MFS_ShiA_like"/>
    <property type="match status" value="1"/>
</dbReference>
<reference evidence="9 10" key="1">
    <citation type="submission" date="2019-01" db="EMBL/GenBank/DDBJ databases">
        <title>Novel species of Cellulomonas.</title>
        <authorList>
            <person name="Liu Q."/>
            <person name="Xin Y.-H."/>
        </authorList>
    </citation>
    <scope>NUCLEOTIDE SEQUENCE [LARGE SCALE GENOMIC DNA]</scope>
    <source>
        <strain evidence="9 10">HLT2-17</strain>
    </source>
</reference>
<evidence type="ECO:0000259" key="8">
    <source>
        <dbReference type="PROSITE" id="PS50850"/>
    </source>
</evidence>
<evidence type="ECO:0000313" key="9">
    <source>
        <dbReference type="EMBL" id="RYV49719.1"/>
    </source>
</evidence>
<dbReference type="GO" id="GO:0005886">
    <property type="term" value="C:plasma membrane"/>
    <property type="evidence" value="ECO:0007669"/>
    <property type="project" value="UniProtKB-SubCell"/>
</dbReference>
<feature type="domain" description="Major facilitator superfamily (MFS) profile" evidence="8">
    <location>
        <begin position="32"/>
        <end position="444"/>
    </location>
</feature>
<dbReference type="InterPro" id="IPR005829">
    <property type="entry name" value="Sugar_transporter_CS"/>
</dbReference>
<feature type="transmembrane region" description="Helical" evidence="7">
    <location>
        <begin position="104"/>
        <end position="123"/>
    </location>
</feature>
<keyword evidence="3" id="KW-1003">Cell membrane</keyword>
<evidence type="ECO:0000313" key="10">
    <source>
        <dbReference type="Proteomes" id="UP000293764"/>
    </source>
</evidence>
<evidence type="ECO:0000256" key="1">
    <source>
        <dbReference type="ARBA" id="ARBA00004651"/>
    </source>
</evidence>
<dbReference type="PANTHER" id="PTHR43045:SF1">
    <property type="entry name" value="SHIKIMATE TRANSPORTER"/>
    <property type="match status" value="1"/>
</dbReference>
<dbReference type="EMBL" id="SDWW01000056">
    <property type="protein sequence ID" value="RYV49719.1"/>
    <property type="molecule type" value="Genomic_DNA"/>
</dbReference>
<feature type="transmembrane region" description="Helical" evidence="7">
    <location>
        <begin position="264"/>
        <end position="287"/>
    </location>
</feature>
<dbReference type="InterPro" id="IPR011701">
    <property type="entry name" value="MFS"/>
</dbReference>
<comment type="subcellular location">
    <subcellularLocation>
        <location evidence="1">Cell membrane</location>
        <topology evidence="1">Multi-pass membrane protein</topology>
    </subcellularLocation>
</comment>
<dbReference type="PROSITE" id="PS50850">
    <property type="entry name" value="MFS"/>
    <property type="match status" value="1"/>
</dbReference>
<evidence type="ECO:0000256" key="7">
    <source>
        <dbReference type="SAM" id="Phobius"/>
    </source>
</evidence>
<sequence>MVSFVTENLVETPRVGPDAVLPPVDRKNLRRAAWAGGIGTALENFDFTIYGTASAIIFGKIFFPNLDPTVGTIASFGTLFVGFGARPLGGLFFSKYGDRLGRKFVMVATLFLMGTATFAVGLLPSYAAVGLWAPILLLMVRFLQGFGAGAEQASGIVLLTETAPKGERGKYASLVFVGAAAGAAMAAVVWILVQRMSDEALMSYGWRLVFFSSIFVTIAAWVIRRKVKESPVFEELKTEGAIEKEKSPVADVWKHGKKHLARIFFMNVGANAHSYIFQVFAGAYLINEIDVDPKWIPKFLLIGAVCACFSAVGFGIMSDKFGRRRMYLFTTGFLFLFAAPAFLLMTTGNLVLICVVIVIGFMVASQGTVGVQAAYFPELFGSRYRYAGVALGREFSSVFGGGLAPLICSALVQWATGSWWPVAIYMMVMMAITFGTTLFAPETVDRDLLIEEDAV</sequence>
<dbReference type="InterPro" id="IPR020846">
    <property type="entry name" value="MFS_dom"/>
</dbReference>
<evidence type="ECO:0000256" key="4">
    <source>
        <dbReference type="ARBA" id="ARBA00022692"/>
    </source>
</evidence>
<keyword evidence="4 7" id="KW-0812">Transmembrane</keyword>
<feature type="transmembrane region" description="Helical" evidence="7">
    <location>
        <begin position="350"/>
        <end position="376"/>
    </location>
</feature>
<keyword evidence="10" id="KW-1185">Reference proteome</keyword>
<feature type="transmembrane region" description="Helical" evidence="7">
    <location>
        <begin position="422"/>
        <end position="440"/>
    </location>
</feature>
<dbReference type="Proteomes" id="UP000293764">
    <property type="component" value="Unassembled WGS sequence"/>
</dbReference>
<keyword evidence="2" id="KW-0813">Transport</keyword>